<keyword evidence="1" id="KW-1133">Transmembrane helix</keyword>
<dbReference type="STRING" id="206506.AAV32_13780"/>
<evidence type="ECO:0000259" key="2">
    <source>
        <dbReference type="Pfam" id="PF07331"/>
    </source>
</evidence>
<reference evidence="3 4" key="1">
    <citation type="submission" date="2015-04" db="EMBL/GenBank/DDBJ databases">
        <title>Genome sequence of Kerstersia gyiorum CG1.</title>
        <authorList>
            <person name="Greninger A.L."/>
            <person name="Kozyreva V."/>
            <person name="Chaturvedi V."/>
        </authorList>
    </citation>
    <scope>NUCLEOTIDE SEQUENCE [LARGE SCALE GENOMIC DNA]</scope>
    <source>
        <strain evidence="3 4">CG1</strain>
    </source>
</reference>
<dbReference type="Pfam" id="PF07331">
    <property type="entry name" value="TctB"/>
    <property type="match status" value="1"/>
</dbReference>
<feature type="transmembrane region" description="Helical" evidence="1">
    <location>
        <begin position="12"/>
        <end position="30"/>
    </location>
</feature>
<dbReference type="EMBL" id="LBNE01000010">
    <property type="protein sequence ID" value="KKO71044.1"/>
    <property type="molecule type" value="Genomic_DNA"/>
</dbReference>
<protein>
    <recommendedName>
        <fullName evidence="2">DUF1468 domain-containing protein</fullName>
    </recommendedName>
</protein>
<keyword evidence="1" id="KW-0812">Transmembrane</keyword>
<comment type="caution">
    <text evidence="3">The sequence shown here is derived from an EMBL/GenBank/DDBJ whole genome shotgun (WGS) entry which is preliminary data.</text>
</comment>
<dbReference type="AlphaFoldDB" id="A0A171KQ77"/>
<keyword evidence="1" id="KW-0472">Membrane</keyword>
<accession>A0A171KQ77</accession>
<proteinExistence type="predicted"/>
<feature type="transmembrane region" description="Helical" evidence="1">
    <location>
        <begin position="82"/>
        <end position="100"/>
    </location>
</feature>
<sequence>MKQQAQRQAGELVFVVLLLGLAVFLLWHAYEISGFESLASAGSFPMAAAFLMVVCALQFVWRAFKAKPAFSGSVVAVFRSKVLPPVVLWVSLAMLVYMVLMERMGFLASSYLFLVSTMLLLGSRRLWITLLVPAVFLGVIHLVFETLFSVILPAGTWWQGA</sequence>
<dbReference type="Proteomes" id="UP000078084">
    <property type="component" value="Unassembled WGS sequence"/>
</dbReference>
<name>A0A171KQ77_9BURK</name>
<evidence type="ECO:0000313" key="4">
    <source>
        <dbReference type="Proteomes" id="UP000078084"/>
    </source>
</evidence>
<dbReference type="InterPro" id="IPR009936">
    <property type="entry name" value="DUF1468"/>
</dbReference>
<gene>
    <name evidence="3" type="ORF">AAV32_13780</name>
</gene>
<evidence type="ECO:0000256" key="1">
    <source>
        <dbReference type="SAM" id="Phobius"/>
    </source>
</evidence>
<feature type="transmembrane region" description="Helical" evidence="1">
    <location>
        <begin position="130"/>
        <end position="152"/>
    </location>
</feature>
<evidence type="ECO:0000313" key="3">
    <source>
        <dbReference type="EMBL" id="KKO71044.1"/>
    </source>
</evidence>
<organism evidence="3 4">
    <name type="scientific">Kerstersia gyiorum</name>
    <dbReference type="NCBI Taxonomy" id="206506"/>
    <lineage>
        <taxon>Bacteria</taxon>
        <taxon>Pseudomonadati</taxon>
        <taxon>Pseudomonadota</taxon>
        <taxon>Betaproteobacteria</taxon>
        <taxon>Burkholderiales</taxon>
        <taxon>Alcaligenaceae</taxon>
        <taxon>Kerstersia</taxon>
    </lineage>
</organism>
<feature type="domain" description="DUF1468" evidence="2">
    <location>
        <begin position="14"/>
        <end position="153"/>
    </location>
</feature>
<feature type="transmembrane region" description="Helical" evidence="1">
    <location>
        <begin position="106"/>
        <end position="123"/>
    </location>
</feature>
<dbReference type="RefSeq" id="WP_068373356.1">
    <property type="nucleotide sequence ID" value="NZ_JANKLF010000001.1"/>
</dbReference>
<keyword evidence="4" id="KW-1185">Reference proteome</keyword>
<feature type="transmembrane region" description="Helical" evidence="1">
    <location>
        <begin position="42"/>
        <end position="61"/>
    </location>
</feature>